<dbReference type="Pfam" id="PF01395">
    <property type="entry name" value="PBP_GOBP"/>
    <property type="match status" value="1"/>
</dbReference>
<dbReference type="EMBL" id="KM213229">
    <property type="protein sequence ID" value="AIU64821.1"/>
    <property type="molecule type" value="mRNA"/>
</dbReference>
<dbReference type="InterPro" id="IPR036728">
    <property type="entry name" value="PBP_GOBP_sf"/>
</dbReference>
<keyword evidence="1 2" id="KW-0732">Signal</keyword>
<evidence type="ECO:0000256" key="2">
    <source>
        <dbReference type="SAM" id="SignalP"/>
    </source>
</evidence>
<dbReference type="AlphaFoldDB" id="A0A097QH79"/>
<dbReference type="SUPFAM" id="SSF47565">
    <property type="entry name" value="Insect pheromone/odorant-binding proteins"/>
    <property type="match status" value="1"/>
</dbReference>
<dbReference type="SMART" id="SM00708">
    <property type="entry name" value="PhBP"/>
    <property type="match status" value="1"/>
</dbReference>
<dbReference type="InterPro" id="IPR006170">
    <property type="entry name" value="PBP/GOBP"/>
</dbReference>
<protein>
    <submittedName>
        <fullName evidence="3">Putative odorant-binding protein 4</fullName>
    </submittedName>
</protein>
<evidence type="ECO:0000256" key="1">
    <source>
        <dbReference type="ARBA" id="ARBA00022729"/>
    </source>
</evidence>
<dbReference type="PANTHER" id="PTHR11857">
    <property type="entry name" value="ODORANT BINDING PROTEIN-RELATED"/>
    <property type="match status" value="1"/>
</dbReference>
<dbReference type="GO" id="GO:0007608">
    <property type="term" value="P:sensory perception of smell"/>
    <property type="evidence" value="ECO:0007669"/>
    <property type="project" value="TreeGrafter"/>
</dbReference>
<dbReference type="CDD" id="cd23992">
    <property type="entry name" value="PBP_GOBP"/>
    <property type="match status" value="1"/>
</dbReference>
<evidence type="ECO:0000313" key="3">
    <source>
        <dbReference type="EMBL" id="AIU64821.1"/>
    </source>
</evidence>
<proteinExistence type="evidence at transcript level"/>
<name>A0A097QH79_EUSHE</name>
<feature type="chain" id="PRO_5001931642" evidence="2">
    <location>
        <begin position="20"/>
        <end position="151"/>
    </location>
</feature>
<dbReference type="GO" id="GO:0005549">
    <property type="term" value="F:odorant binding"/>
    <property type="evidence" value="ECO:0007669"/>
    <property type="project" value="InterPro"/>
</dbReference>
<feature type="signal peptide" evidence="2">
    <location>
        <begin position="1"/>
        <end position="19"/>
    </location>
</feature>
<organism evidence="3">
    <name type="scientific">Euschistus heros</name>
    <name type="common">Neotropical brown stink bug</name>
    <dbReference type="NCBI Taxonomy" id="437493"/>
    <lineage>
        <taxon>Eukaryota</taxon>
        <taxon>Metazoa</taxon>
        <taxon>Ecdysozoa</taxon>
        <taxon>Arthropoda</taxon>
        <taxon>Hexapoda</taxon>
        <taxon>Insecta</taxon>
        <taxon>Pterygota</taxon>
        <taxon>Neoptera</taxon>
        <taxon>Paraneoptera</taxon>
        <taxon>Hemiptera</taxon>
        <taxon>Heteroptera</taxon>
        <taxon>Panheteroptera</taxon>
        <taxon>Pentatomomorpha</taxon>
        <taxon>Pentatomoidea</taxon>
        <taxon>Pentatomidae</taxon>
        <taxon>Pentatominae</taxon>
        <taxon>Euschistus</taxon>
    </lineage>
</organism>
<reference evidence="3" key="1">
    <citation type="journal article" date="2015" name="PLoS ONE">
        <title>Transcriptome-Based Identification of Highly Similar Odorant-Binding Proteins among Neotropical Stink Bugs and Their Egg Parasitoid.</title>
        <authorList>
            <person name="Farias L.R."/>
            <person name="Schimmelpfeng P.H."/>
            <person name="Togawa R.C."/>
            <person name="Costa M.M."/>
            <person name="Grynberg P."/>
            <person name="Martins N.F."/>
            <person name="Borges M."/>
            <person name="Blassioli-Moraes M.C."/>
            <person name="Laumann R.A."/>
            <person name="Bao S.N."/>
            <person name="Paula D.P."/>
        </authorList>
    </citation>
    <scope>NUCLEOTIDE SEQUENCE</scope>
</reference>
<accession>A0A097QH79</accession>
<dbReference type="GO" id="GO:0005615">
    <property type="term" value="C:extracellular space"/>
    <property type="evidence" value="ECO:0007669"/>
    <property type="project" value="TreeGrafter"/>
</dbReference>
<dbReference type="Gene3D" id="1.10.238.20">
    <property type="entry name" value="Pheromone/general odorant binding protein domain"/>
    <property type="match status" value="1"/>
</dbReference>
<sequence length="151" mass="17034">MNAALSITTLLAVVCLSWAATPEYKAKVITAVTTCAKEHNAELKDILEIMRQNKLPETKEQKCVVGCFFEKMEYVTDNKVDWEKVKALNPQKYDTPELVEKVNQVTDECAKVVTGKYSDICELGTPAIKCLKEEAEKIQLPKPDVKFDLKH</sequence>